<gene>
    <name evidence="4" type="ORF">HHUSO_G20848</name>
</gene>
<dbReference type="InterPro" id="IPR011993">
    <property type="entry name" value="PH-like_dom_sf"/>
</dbReference>
<dbReference type="InterPro" id="IPR039680">
    <property type="entry name" value="PLEKHB1/2"/>
</dbReference>
<dbReference type="EMBL" id="JAHFZB010000019">
    <property type="protein sequence ID" value="KAK6478516.1"/>
    <property type="molecule type" value="Genomic_DNA"/>
</dbReference>
<dbReference type="SUPFAM" id="SSF50729">
    <property type="entry name" value="PH domain-like"/>
    <property type="match status" value="1"/>
</dbReference>
<dbReference type="InterPro" id="IPR001849">
    <property type="entry name" value="PH_domain"/>
</dbReference>
<evidence type="ECO:0000313" key="4">
    <source>
        <dbReference type="EMBL" id="KAK6478516.1"/>
    </source>
</evidence>
<organism evidence="4 5">
    <name type="scientific">Huso huso</name>
    <name type="common">Beluga</name>
    <name type="synonym">Acipenser huso</name>
    <dbReference type="NCBI Taxonomy" id="61971"/>
    <lineage>
        <taxon>Eukaryota</taxon>
        <taxon>Metazoa</taxon>
        <taxon>Chordata</taxon>
        <taxon>Craniata</taxon>
        <taxon>Vertebrata</taxon>
        <taxon>Euteleostomi</taxon>
        <taxon>Actinopterygii</taxon>
        <taxon>Chondrostei</taxon>
        <taxon>Acipenseriformes</taxon>
        <taxon>Acipenseridae</taxon>
        <taxon>Huso</taxon>
    </lineage>
</organism>
<keyword evidence="5" id="KW-1185">Reference proteome</keyword>
<evidence type="ECO:0000259" key="3">
    <source>
        <dbReference type="PROSITE" id="PS50003"/>
    </source>
</evidence>
<evidence type="ECO:0000256" key="1">
    <source>
        <dbReference type="ARBA" id="ARBA00004370"/>
    </source>
</evidence>
<dbReference type="PANTHER" id="PTHR14309:SF8">
    <property type="entry name" value="PLECKSTRIN HOMOLOGY DOMAIN-CONTAINING FAMILY B MEMBER 2"/>
    <property type="match status" value="1"/>
</dbReference>
<protein>
    <submittedName>
        <fullName evidence="4">Pleckstrin homology domain-containing family B member 2-like</fullName>
    </submittedName>
</protein>
<name>A0ABR0Z1K2_HUSHU</name>
<accession>A0ABR0Z1K2</accession>
<dbReference type="Proteomes" id="UP001369086">
    <property type="component" value="Unassembled WGS sequence"/>
</dbReference>
<comment type="subcellular location">
    <subcellularLocation>
        <location evidence="1">Membrane</location>
    </subcellularLocation>
</comment>
<proteinExistence type="predicted"/>
<dbReference type="PANTHER" id="PTHR14309">
    <property type="entry name" value="EXPRESSED PROTEIN"/>
    <property type="match status" value="1"/>
</dbReference>
<dbReference type="SMART" id="SM00233">
    <property type="entry name" value="PH"/>
    <property type="match status" value="1"/>
</dbReference>
<evidence type="ECO:0000313" key="5">
    <source>
        <dbReference type="Proteomes" id="UP001369086"/>
    </source>
</evidence>
<dbReference type="Pfam" id="PF00169">
    <property type="entry name" value="PH"/>
    <property type="match status" value="1"/>
</dbReference>
<comment type="caution">
    <text evidence="4">The sequence shown here is derived from an EMBL/GenBank/DDBJ whole genome shotgun (WGS) entry which is preliminary data.</text>
</comment>
<evidence type="ECO:0000256" key="2">
    <source>
        <dbReference type="ARBA" id="ARBA00023136"/>
    </source>
</evidence>
<dbReference type="Gene3D" id="2.30.29.30">
    <property type="entry name" value="Pleckstrin-homology domain (PH domain)/Phosphotyrosine-binding domain (PTB)"/>
    <property type="match status" value="1"/>
</dbReference>
<dbReference type="PROSITE" id="PS50003">
    <property type="entry name" value="PH_DOMAIN"/>
    <property type="match status" value="1"/>
</dbReference>
<reference evidence="4 5" key="1">
    <citation type="submission" date="2021-05" db="EMBL/GenBank/DDBJ databases">
        <authorList>
            <person name="Zahm M."/>
            <person name="Klopp C."/>
            <person name="Cabau C."/>
            <person name="Kuhl H."/>
            <person name="Suciu R."/>
            <person name="Ciorpac M."/>
            <person name="Holostenco D."/>
            <person name="Gessner J."/>
            <person name="Wuertz S."/>
            <person name="Hohne C."/>
            <person name="Stock M."/>
            <person name="Gislard M."/>
            <person name="Lluch J."/>
            <person name="Milhes M."/>
            <person name="Lampietro C."/>
            <person name="Lopez Roques C."/>
            <person name="Donnadieu C."/>
            <person name="Du K."/>
            <person name="Schartl M."/>
            <person name="Guiguen Y."/>
        </authorList>
    </citation>
    <scope>NUCLEOTIDE SEQUENCE [LARGE SCALE GENOMIC DNA]</scope>
    <source>
        <strain evidence="4">Hh-F2</strain>
        <tissue evidence="4">Blood</tissue>
    </source>
</reference>
<sequence>MAYVKSGWLLRQSTILRRWKNNWFDLWSDGCLVFYDDQHCQDMEDKIHMKVDCINIRSGDMCRDFQPPEGKGRDCLLQVVCRDGRTINLCAESVDDALPWKMALQDSRVNMTSNGSPLGFTESTFASAPRPYTEYAAPVQQVDNYDPHGAYGPMPPPGSQVVYASNGQPYAVAYQYSYQGHYPPPGVNQVIVREQYRDDTGDIAMGVLAGAATGMALGSLFCVF</sequence>
<dbReference type="CDD" id="cd13265">
    <property type="entry name" value="PH_evt"/>
    <property type="match status" value="1"/>
</dbReference>
<keyword evidence="2" id="KW-0472">Membrane</keyword>
<feature type="domain" description="PH" evidence="3">
    <location>
        <begin position="2"/>
        <end position="109"/>
    </location>
</feature>